<dbReference type="AlphaFoldDB" id="A0A5C8PBA2"/>
<dbReference type="Proteomes" id="UP000321638">
    <property type="component" value="Unassembled WGS sequence"/>
</dbReference>
<evidence type="ECO:0000313" key="2">
    <source>
        <dbReference type="Proteomes" id="UP000321638"/>
    </source>
</evidence>
<reference evidence="1 2" key="1">
    <citation type="submission" date="2019-06" db="EMBL/GenBank/DDBJ databases">
        <title>New taxonomy in bacterial strain CC-CFT640, isolated from vineyard.</title>
        <authorList>
            <person name="Lin S.-Y."/>
            <person name="Tsai C.-F."/>
            <person name="Young C.-C."/>
        </authorList>
    </citation>
    <scope>NUCLEOTIDE SEQUENCE [LARGE SCALE GENOMIC DNA]</scope>
    <source>
        <strain evidence="1 2">CC-CFT640</strain>
    </source>
</reference>
<gene>
    <name evidence="1" type="ORF">FHP25_33925</name>
</gene>
<keyword evidence="2" id="KW-1185">Reference proteome</keyword>
<organism evidence="1 2">
    <name type="scientific">Vineibacter terrae</name>
    <dbReference type="NCBI Taxonomy" id="2586908"/>
    <lineage>
        <taxon>Bacteria</taxon>
        <taxon>Pseudomonadati</taxon>
        <taxon>Pseudomonadota</taxon>
        <taxon>Alphaproteobacteria</taxon>
        <taxon>Hyphomicrobiales</taxon>
        <taxon>Vineibacter</taxon>
    </lineage>
</organism>
<protein>
    <submittedName>
        <fullName evidence="1">Uncharacterized protein</fullName>
    </submittedName>
</protein>
<dbReference type="RefSeq" id="WP_147851449.1">
    <property type="nucleotide sequence ID" value="NZ_VDUZ01000057.1"/>
</dbReference>
<comment type="caution">
    <text evidence="1">The sequence shown here is derived from an EMBL/GenBank/DDBJ whole genome shotgun (WGS) entry which is preliminary data.</text>
</comment>
<dbReference type="EMBL" id="VDUZ01000057">
    <property type="protein sequence ID" value="TXL70536.1"/>
    <property type="molecule type" value="Genomic_DNA"/>
</dbReference>
<evidence type="ECO:0000313" key="1">
    <source>
        <dbReference type="EMBL" id="TXL70536.1"/>
    </source>
</evidence>
<accession>A0A5C8PBA2</accession>
<sequence>MTTPLSDDDLRLELDIVARKAGLTIPADRHDAVLTSYKELKRMTALMRQPRGAAAEPSNIYSLVGSRRGGRHG</sequence>
<name>A0A5C8PBA2_9HYPH</name>
<proteinExistence type="predicted"/>
<dbReference type="OrthoDB" id="7279366at2"/>